<dbReference type="CDD" id="cd08045">
    <property type="entry name" value="HFD_TAF4"/>
    <property type="match status" value="1"/>
</dbReference>
<feature type="region of interest" description="Disordered" evidence="7">
    <location>
        <begin position="547"/>
        <end position="585"/>
    </location>
</feature>
<feature type="compositionally biased region" description="Basic and acidic residues" evidence="7">
    <location>
        <begin position="751"/>
        <end position="775"/>
    </location>
</feature>
<feature type="region of interest" description="Disordered" evidence="7">
    <location>
        <begin position="289"/>
        <end position="319"/>
    </location>
</feature>
<comment type="subcellular location">
    <subcellularLocation>
        <location evidence="1">Nucleus</location>
    </subcellularLocation>
</comment>
<keyword evidence="10" id="KW-1185">Reference proteome</keyword>
<keyword evidence="4" id="KW-0804">Transcription</keyword>
<keyword evidence="5" id="KW-0539">Nucleus</keyword>
<evidence type="ECO:0000313" key="10">
    <source>
        <dbReference type="Proteomes" id="UP000077755"/>
    </source>
</evidence>
<evidence type="ECO:0000256" key="3">
    <source>
        <dbReference type="ARBA" id="ARBA00023015"/>
    </source>
</evidence>
<reference evidence="9" key="2">
    <citation type="submission" date="2022-03" db="EMBL/GenBank/DDBJ databases">
        <title>Draft title - Genomic analysis of global carrot germplasm unveils the trajectory of domestication and the origin of high carotenoid orange carrot.</title>
        <authorList>
            <person name="Iorizzo M."/>
            <person name="Ellison S."/>
            <person name="Senalik D."/>
            <person name="Macko-Podgorni A."/>
            <person name="Grzebelus D."/>
            <person name="Bostan H."/>
            <person name="Rolling W."/>
            <person name="Curaba J."/>
            <person name="Simon P."/>
        </authorList>
    </citation>
    <scope>NUCLEOTIDE SEQUENCE</scope>
    <source>
        <tissue evidence="9">Leaf</tissue>
    </source>
</reference>
<protein>
    <recommendedName>
        <fullName evidence="8">RST domain-containing protein</fullName>
    </recommendedName>
</protein>
<dbReference type="InterPro" id="IPR009072">
    <property type="entry name" value="Histone-fold"/>
</dbReference>
<keyword evidence="3" id="KW-0805">Transcription regulation</keyword>
<feature type="compositionally biased region" description="Basic and acidic residues" evidence="7">
    <location>
        <begin position="726"/>
        <end position="737"/>
    </location>
</feature>
<feature type="compositionally biased region" description="Polar residues" evidence="7">
    <location>
        <begin position="289"/>
        <end position="309"/>
    </location>
</feature>
<reference evidence="9" key="1">
    <citation type="journal article" date="2016" name="Nat. Genet.">
        <title>A high-quality carrot genome assembly provides new insights into carotenoid accumulation and asterid genome evolution.</title>
        <authorList>
            <person name="Iorizzo M."/>
            <person name="Ellison S."/>
            <person name="Senalik D."/>
            <person name="Zeng P."/>
            <person name="Satapoomin P."/>
            <person name="Huang J."/>
            <person name="Bowman M."/>
            <person name="Iovene M."/>
            <person name="Sanseverino W."/>
            <person name="Cavagnaro P."/>
            <person name="Yildiz M."/>
            <person name="Macko-Podgorni A."/>
            <person name="Moranska E."/>
            <person name="Grzebelus E."/>
            <person name="Grzebelus D."/>
            <person name="Ashrafi H."/>
            <person name="Zheng Z."/>
            <person name="Cheng S."/>
            <person name="Spooner D."/>
            <person name="Van Deynze A."/>
            <person name="Simon P."/>
        </authorList>
    </citation>
    <scope>NUCLEOTIDE SEQUENCE</scope>
    <source>
        <tissue evidence="9">Leaf</tissue>
    </source>
</reference>
<evidence type="ECO:0000256" key="7">
    <source>
        <dbReference type="SAM" id="MobiDB-lite"/>
    </source>
</evidence>
<dbReference type="GO" id="GO:0006367">
    <property type="term" value="P:transcription initiation at RNA polymerase II promoter"/>
    <property type="evidence" value="ECO:0007669"/>
    <property type="project" value="TreeGrafter"/>
</dbReference>
<proteinExistence type="inferred from homology"/>
<dbReference type="InterPro" id="IPR045144">
    <property type="entry name" value="TAF4"/>
</dbReference>
<dbReference type="AlphaFoldDB" id="A0AAF0WMP0"/>
<dbReference type="FunFam" id="1.10.20.10:FF:000015">
    <property type="entry name" value="Transcription initiation factor TFIID subunit 4B"/>
    <property type="match status" value="1"/>
</dbReference>
<dbReference type="Proteomes" id="UP000077755">
    <property type="component" value="Chromosome 3"/>
</dbReference>
<feature type="region of interest" description="Disordered" evidence="7">
    <location>
        <begin position="120"/>
        <end position="149"/>
    </location>
</feature>
<accession>A0AAF0WMP0</accession>
<dbReference type="Pfam" id="PF12174">
    <property type="entry name" value="RST"/>
    <property type="match status" value="1"/>
</dbReference>
<feature type="compositionally biased region" description="Polar residues" evidence="7">
    <location>
        <begin position="139"/>
        <end position="149"/>
    </location>
</feature>
<evidence type="ECO:0000259" key="8">
    <source>
        <dbReference type="PROSITE" id="PS51879"/>
    </source>
</evidence>
<feature type="compositionally biased region" description="Polar residues" evidence="7">
    <location>
        <begin position="46"/>
        <end position="60"/>
    </location>
</feature>
<dbReference type="InterPro" id="IPR007900">
    <property type="entry name" value="TAF4_C"/>
</dbReference>
<evidence type="ECO:0000256" key="1">
    <source>
        <dbReference type="ARBA" id="ARBA00004123"/>
    </source>
</evidence>
<evidence type="ECO:0000256" key="6">
    <source>
        <dbReference type="ARBA" id="ARBA00058775"/>
    </source>
</evidence>
<comment type="function">
    <text evidence="6">TAFs are components of the transcription factor IID (TFIID) complex that is essential for mediating regulation of RNA polymerase transcription.</text>
</comment>
<feature type="compositionally biased region" description="Low complexity" evidence="7">
    <location>
        <begin position="68"/>
        <end position="85"/>
    </location>
</feature>
<feature type="compositionally biased region" description="Low complexity" evidence="7">
    <location>
        <begin position="121"/>
        <end position="136"/>
    </location>
</feature>
<name>A0AAF0WMP0_DAUCS</name>
<sequence length="908" mass="99912">MDPSIMKLLEEDEDETMHSGADVEAFTAALNRDIEGDTSVKPLPSDSDNAALSQGSNHNPGQLFPPWQASSQNENASQQVVNVSQQELHASISEVNQHGSATENQLQQQIDSKELNCIPMQQKQSQDSFPQQQTEQKNPHVSQSSSVQNPDRITAVGQEPNKAQDPSSISQYLRSQKMNSQQAAATSQANNALKNGKQVPFAMLFPVIEPLLDKDKAMQLRTIYNRLKKNEISKDGFVKHMRSLVGDHMLKLAVVKLQEQAPRSSQVAPTQAASHSQVPAQQQHMTMQSVSGQQFSESHSYSQINQKGLNSSVNPSGPSPVIRAPIVSSNTAMDNNAHILHDIKQERERPIAIQGLNKQQQQHMHFSQSSIPPYGTTTGSNYNQYAGGNMHSSMQSLKQQPQNMQARQVPIHPGVSTMQSIGVPKYEKQNTFTEPMRVQEFNKLSTSVIEDQDNSALIAGHYVKQEPIDPANEQQQKSQLSSSQGVFSFSPAQFEQKYASGNLSNDSIGMQQSRAGFSTSTSIMQSNAGLSSITTQMDPSNSLGARLASTTPSVGPGSIAKTPMKKAITGPKKPLESPASETLQPAKKQKVFHSDQSIEQLNDVTAVSGVNLREEEEQLFSGTKEDSRVSEASRRVVQEEEERLFLQKVPLQKKMTEIMNKWGVKSISNDVERCLSLSVEERLRALISNMVRLSKQRVSIEKARHRTIVTLDVRQQIVAMNLKAREEWDKTQGDPEKGQGVNESEGNSGTDGDKDKDDTRARPAKANKEDDDKMRTTAANVAARAAVGGDDMLSKWQLMAEARQKREGGVDSASSSQPSREVNRKLASAPVRNARDNQDAEKRSQSATVATSGAMRKSGKTQSVSQTDILRSISVKDVIAALEREPQTSKSTLIYRLYAKLHKDVTCE</sequence>
<evidence type="ECO:0000313" key="9">
    <source>
        <dbReference type="EMBL" id="WOG90760.1"/>
    </source>
</evidence>
<evidence type="ECO:0000256" key="2">
    <source>
        <dbReference type="ARBA" id="ARBA00006178"/>
    </source>
</evidence>
<feature type="region of interest" description="Disordered" evidence="7">
    <location>
        <begin position="36"/>
        <end position="85"/>
    </location>
</feature>
<feature type="domain" description="RST" evidence="8">
    <location>
        <begin position="192"/>
        <end position="263"/>
    </location>
</feature>
<dbReference type="PANTHER" id="PTHR15138:SF14">
    <property type="entry name" value="TRANSCRIPTION INITIATION FACTOR TFIID SUBUNIT 4"/>
    <property type="match status" value="1"/>
</dbReference>
<dbReference type="Gene3D" id="1.10.20.10">
    <property type="entry name" value="Histone, subunit A"/>
    <property type="match status" value="1"/>
</dbReference>
<dbReference type="GO" id="GO:0005669">
    <property type="term" value="C:transcription factor TFIID complex"/>
    <property type="evidence" value="ECO:0007669"/>
    <property type="project" value="InterPro"/>
</dbReference>
<dbReference type="InterPro" id="IPR022003">
    <property type="entry name" value="RST"/>
</dbReference>
<dbReference type="GO" id="GO:0003677">
    <property type="term" value="F:DNA binding"/>
    <property type="evidence" value="ECO:0007669"/>
    <property type="project" value="TreeGrafter"/>
</dbReference>
<dbReference type="Pfam" id="PF05236">
    <property type="entry name" value="TAF4"/>
    <property type="match status" value="1"/>
</dbReference>
<feature type="region of interest" description="Disordered" evidence="7">
    <location>
        <begin position="726"/>
        <end position="775"/>
    </location>
</feature>
<dbReference type="GO" id="GO:0046982">
    <property type="term" value="F:protein heterodimerization activity"/>
    <property type="evidence" value="ECO:0007669"/>
    <property type="project" value="InterPro"/>
</dbReference>
<dbReference type="GO" id="GO:0016251">
    <property type="term" value="F:RNA polymerase II general transcription initiation factor activity"/>
    <property type="evidence" value="ECO:0007669"/>
    <property type="project" value="TreeGrafter"/>
</dbReference>
<organism evidence="9 10">
    <name type="scientific">Daucus carota subsp. sativus</name>
    <name type="common">Carrot</name>
    <dbReference type="NCBI Taxonomy" id="79200"/>
    <lineage>
        <taxon>Eukaryota</taxon>
        <taxon>Viridiplantae</taxon>
        <taxon>Streptophyta</taxon>
        <taxon>Embryophyta</taxon>
        <taxon>Tracheophyta</taxon>
        <taxon>Spermatophyta</taxon>
        <taxon>Magnoliopsida</taxon>
        <taxon>eudicotyledons</taxon>
        <taxon>Gunneridae</taxon>
        <taxon>Pentapetalae</taxon>
        <taxon>asterids</taxon>
        <taxon>campanulids</taxon>
        <taxon>Apiales</taxon>
        <taxon>Apiaceae</taxon>
        <taxon>Apioideae</taxon>
        <taxon>Scandiceae</taxon>
        <taxon>Daucinae</taxon>
        <taxon>Daucus</taxon>
        <taxon>Daucus sect. Daucus</taxon>
    </lineage>
</organism>
<evidence type="ECO:0000256" key="5">
    <source>
        <dbReference type="ARBA" id="ARBA00023242"/>
    </source>
</evidence>
<dbReference type="PANTHER" id="PTHR15138">
    <property type="entry name" value="TRANSCRIPTION INITIATION FACTOR TFIID SUBUNIT 4"/>
    <property type="match status" value="1"/>
</dbReference>
<feature type="compositionally biased region" description="Basic and acidic residues" evidence="7">
    <location>
        <begin position="833"/>
        <end position="844"/>
    </location>
</feature>
<dbReference type="EMBL" id="CP093345">
    <property type="protein sequence ID" value="WOG90760.1"/>
    <property type="molecule type" value="Genomic_DNA"/>
</dbReference>
<comment type="similarity">
    <text evidence="2">Belongs to the TAF4 family.</text>
</comment>
<evidence type="ECO:0000256" key="4">
    <source>
        <dbReference type="ARBA" id="ARBA00023163"/>
    </source>
</evidence>
<dbReference type="PROSITE" id="PS51879">
    <property type="entry name" value="RST"/>
    <property type="match status" value="1"/>
</dbReference>
<gene>
    <name evidence="9" type="ORF">DCAR_0310005</name>
</gene>
<feature type="compositionally biased region" description="Low complexity" evidence="7">
    <location>
        <begin position="310"/>
        <end position="319"/>
    </location>
</feature>
<feature type="region of interest" description="Disordered" evidence="7">
    <location>
        <begin position="803"/>
        <end position="865"/>
    </location>
</feature>